<dbReference type="SMART" id="SM00668">
    <property type="entry name" value="CTLH"/>
    <property type="match status" value="1"/>
</dbReference>
<dbReference type="InterPro" id="IPR050618">
    <property type="entry name" value="Ubq-SigPath_Reg"/>
</dbReference>
<feature type="compositionally biased region" description="Basic and acidic residues" evidence="2">
    <location>
        <begin position="235"/>
        <end position="244"/>
    </location>
</feature>
<dbReference type="STRING" id="1081102.A0A168A6X5"/>
<dbReference type="OrthoDB" id="2415936at2759"/>
<dbReference type="PROSITE" id="PS50896">
    <property type="entry name" value="LISH"/>
    <property type="match status" value="1"/>
</dbReference>
<dbReference type="InterPro" id="IPR006595">
    <property type="entry name" value="CTLH_C"/>
</dbReference>
<keyword evidence="5" id="KW-1185">Reference proteome</keyword>
<proteinExistence type="predicted"/>
<sequence length="250" mass="28016">MTSSSSTATPAKLSWESRVNQVKAPKSDINALILDYLTMEGYPKAAANFSKEANLRPQQDDSFIQTRQAIQSSIHRGDIEGAITDIISFDHQILDQDPQLHFALLRLQLVEIIRSSNGGDIQAALAFATDQLGPRASMWKEFLPDLEQTMSMLFFSTDKLPDELKKLLSPDLRREVADKVNKAILYQHGKRREAAIRNLVKMRAWAENMARDKDSIKDLPDSIDLGLQGTNAEGTDSRLHENGHEPMITT</sequence>
<name>A0A168A6X5_9HYPO</name>
<organism evidence="4 5">
    <name type="scientific">Niveomyces insectorum RCEF 264</name>
    <dbReference type="NCBI Taxonomy" id="1081102"/>
    <lineage>
        <taxon>Eukaryota</taxon>
        <taxon>Fungi</taxon>
        <taxon>Dikarya</taxon>
        <taxon>Ascomycota</taxon>
        <taxon>Pezizomycotina</taxon>
        <taxon>Sordariomycetes</taxon>
        <taxon>Hypocreomycetidae</taxon>
        <taxon>Hypocreales</taxon>
        <taxon>Cordycipitaceae</taxon>
        <taxon>Niveomyces</taxon>
    </lineage>
</organism>
<evidence type="ECO:0000256" key="1">
    <source>
        <dbReference type="ARBA" id="ARBA00002343"/>
    </source>
</evidence>
<dbReference type="AlphaFoldDB" id="A0A168A6X5"/>
<dbReference type="Pfam" id="PF10607">
    <property type="entry name" value="CTLH"/>
    <property type="match status" value="1"/>
</dbReference>
<dbReference type="InterPro" id="IPR024964">
    <property type="entry name" value="CTLH/CRA"/>
</dbReference>
<dbReference type="Proteomes" id="UP000076874">
    <property type="component" value="Unassembled WGS sequence"/>
</dbReference>
<dbReference type="EMBL" id="AZHD01000001">
    <property type="protein sequence ID" value="OAA68330.1"/>
    <property type="molecule type" value="Genomic_DNA"/>
</dbReference>
<evidence type="ECO:0000313" key="4">
    <source>
        <dbReference type="EMBL" id="OAA68330.1"/>
    </source>
</evidence>
<accession>A0A168A6X5</accession>
<protein>
    <submittedName>
        <fullName evidence="4">Ctlh domain containing protein</fullName>
    </submittedName>
</protein>
<evidence type="ECO:0000313" key="5">
    <source>
        <dbReference type="Proteomes" id="UP000076874"/>
    </source>
</evidence>
<feature type="region of interest" description="Disordered" evidence="2">
    <location>
        <begin position="227"/>
        <end position="250"/>
    </location>
</feature>
<dbReference type="PANTHER" id="PTHR12864">
    <property type="entry name" value="RAN BINDING PROTEIN 9-RELATED"/>
    <property type="match status" value="1"/>
</dbReference>
<evidence type="ECO:0000259" key="3">
    <source>
        <dbReference type="PROSITE" id="PS50897"/>
    </source>
</evidence>
<dbReference type="InterPro" id="IPR006594">
    <property type="entry name" value="LisH"/>
</dbReference>
<dbReference type="PROSITE" id="PS50897">
    <property type="entry name" value="CTLH"/>
    <property type="match status" value="1"/>
</dbReference>
<dbReference type="SMART" id="SM00757">
    <property type="entry name" value="CRA"/>
    <property type="match status" value="1"/>
</dbReference>
<evidence type="ECO:0000256" key="2">
    <source>
        <dbReference type="SAM" id="MobiDB-lite"/>
    </source>
</evidence>
<dbReference type="Pfam" id="PF08513">
    <property type="entry name" value="LisH"/>
    <property type="match status" value="1"/>
</dbReference>
<reference evidence="4 5" key="1">
    <citation type="journal article" date="2016" name="Genome Biol. Evol.">
        <title>Divergent and convergent evolution of fungal pathogenicity.</title>
        <authorList>
            <person name="Shang Y."/>
            <person name="Xiao G."/>
            <person name="Zheng P."/>
            <person name="Cen K."/>
            <person name="Zhan S."/>
            <person name="Wang C."/>
        </authorList>
    </citation>
    <scope>NUCLEOTIDE SEQUENCE [LARGE SCALE GENOMIC DNA]</scope>
    <source>
        <strain evidence="4 5">RCEF 264</strain>
    </source>
</reference>
<comment type="function">
    <text evidence="1">Involved in the proteasome-dependent degradation of fructose-1,6-bisphosphatase.</text>
</comment>
<dbReference type="InterPro" id="IPR013144">
    <property type="entry name" value="CRA_dom"/>
</dbReference>
<comment type="caution">
    <text evidence="4">The sequence shown here is derived from an EMBL/GenBank/DDBJ whole genome shotgun (WGS) entry which is preliminary data.</text>
</comment>
<feature type="domain" description="CTLH" evidence="3">
    <location>
        <begin position="63"/>
        <end position="120"/>
    </location>
</feature>
<gene>
    <name evidence="4" type="ORF">SPI_00525</name>
</gene>